<dbReference type="SMART" id="SM00387">
    <property type="entry name" value="HATPase_c"/>
    <property type="match status" value="1"/>
</dbReference>
<dbReference type="InterPro" id="IPR013655">
    <property type="entry name" value="PAS_fold_3"/>
</dbReference>
<name>A0A2P8HJL7_CHINA</name>
<keyword evidence="4" id="KW-0808">Transferase</keyword>
<feature type="compositionally biased region" description="Basic and acidic residues" evidence="8">
    <location>
        <begin position="16"/>
        <end position="25"/>
    </location>
</feature>
<dbReference type="Gene3D" id="3.30.450.20">
    <property type="entry name" value="PAS domain"/>
    <property type="match status" value="2"/>
</dbReference>
<reference evidence="12 13" key="1">
    <citation type="submission" date="2018-03" db="EMBL/GenBank/DDBJ databases">
        <title>Genomic Encyclopedia of Archaeal and Bacterial Type Strains, Phase II (KMG-II): from individual species to whole genera.</title>
        <authorList>
            <person name="Goeker M."/>
        </authorList>
    </citation>
    <scope>NUCLEOTIDE SEQUENCE [LARGE SCALE GENOMIC DNA]</scope>
    <source>
        <strain evidence="12 13">DSM 24859</strain>
    </source>
</reference>
<dbReference type="PANTHER" id="PTHR45339:SF1">
    <property type="entry name" value="HYBRID SIGNAL TRANSDUCTION HISTIDINE KINASE J"/>
    <property type="match status" value="1"/>
</dbReference>
<dbReference type="Proteomes" id="UP000240971">
    <property type="component" value="Unassembled WGS sequence"/>
</dbReference>
<dbReference type="InterPro" id="IPR000014">
    <property type="entry name" value="PAS"/>
</dbReference>
<feature type="domain" description="Response regulatory" evidence="10">
    <location>
        <begin position="735"/>
        <end position="849"/>
    </location>
</feature>
<feature type="compositionally biased region" description="Polar residues" evidence="8">
    <location>
        <begin position="1"/>
        <end position="10"/>
    </location>
</feature>
<dbReference type="OrthoDB" id="9811889at2"/>
<sequence>MLATTITGPQTIDPGGEGKEETPLSEKMFRQQKLLEILSHVYSDVAAHRNPVYAYENLLQCLLDLTDSEYGFTGAIRREQNMQPWLHSLAIANVTWSKEIQTYYHTQIAEGLNFTNCHTLFRDVINTGEAMISNTPATDEHSGAFPPGHPELHAFLGLPIIFNQQLLGVVELANKTGGYNTDIIAFLQPLLQAFGSIMYAAGKEKEYRNLENEHRELTIEWDILMTALDDIVFELNEQKIFTKAWCNQESLLFRPKEEVLGKTISELLGEHSTTFNRMADKLLITGEPQEFIYQDIRPNLQHWYELKMYLIKSRQSSSKRILLLIRNISTRERKHTGYVQSQSELRRSNQLLDISQQMGKMGGWEFNVITGEMYWTKEIYELREVPTDLPISFKASSSFYHPDDRPVFVAARDNLIHNKVTYDLELRHISAKGKETWVRTVGRPVTNNSGMLTHFRGIIMDITAQKDAELELVAARDSAQKAAQSRSEFLSIMSHEIRTPLNAIIGIAGILENNPSPEHTEVIQSLQFSANHLLGLINDILDFSKMEAGKIELENILFDPTELLQGIARNFQPLAKGRNIKLYTAIDNDLPKQILGDPVRLSQILHNLVNNAIKFTYEGAVCLEMHREDHHDGKCRLTFTVRDTGIGIAPEMHEKIFDTFVQEDSATTRNHGGTGLGLAITKKLVELYQGTISLESKKGEGTIFRFTINFHLPENQQQNTHKKSGYPPGFLQGMNLLVVEDNSINIRIIELQLKKSGAAITTAINGKQALHKLHEQQFDGIILDLHMPEMNGYETIPHIKKLQPNTFIIVLTADVMHEVPERLASLEVKDMLPKPYAADDLLHMLHKYAKKA</sequence>
<evidence type="ECO:0000259" key="9">
    <source>
        <dbReference type="PROSITE" id="PS50109"/>
    </source>
</evidence>
<dbReference type="Gene3D" id="3.40.50.2300">
    <property type="match status" value="1"/>
</dbReference>
<dbReference type="InterPro" id="IPR036890">
    <property type="entry name" value="HATPase_C_sf"/>
</dbReference>
<dbReference type="PRINTS" id="PR00344">
    <property type="entry name" value="BCTRLSENSOR"/>
</dbReference>
<dbReference type="InterPro" id="IPR001789">
    <property type="entry name" value="Sig_transdc_resp-reg_receiver"/>
</dbReference>
<dbReference type="SMART" id="SM00448">
    <property type="entry name" value="REC"/>
    <property type="match status" value="1"/>
</dbReference>
<accession>A0A2P8HJL7</accession>
<dbReference type="CDD" id="cd00130">
    <property type="entry name" value="PAS"/>
    <property type="match status" value="2"/>
</dbReference>
<dbReference type="CDD" id="cd16922">
    <property type="entry name" value="HATPase_EvgS-ArcB-TorS-like"/>
    <property type="match status" value="1"/>
</dbReference>
<evidence type="ECO:0000256" key="3">
    <source>
        <dbReference type="ARBA" id="ARBA00022553"/>
    </source>
</evidence>
<dbReference type="InterPro" id="IPR011006">
    <property type="entry name" value="CheY-like_superfamily"/>
</dbReference>
<evidence type="ECO:0000256" key="8">
    <source>
        <dbReference type="SAM" id="MobiDB-lite"/>
    </source>
</evidence>
<dbReference type="SMART" id="SM00086">
    <property type="entry name" value="PAC"/>
    <property type="match status" value="1"/>
</dbReference>
<dbReference type="SUPFAM" id="SSF55874">
    <property type="entry name" value="ATPase domain of HSP90 chaperone/DNA topoisomerase II/histidine kinase"/>
    <property type="match status" value="1"/>
</dbReference>
<dbReference type="GO" id="GO:0000155">
    <property type="term" value="F:phosphorelay sensor kinase activity"/>
    <property type="evidence" value="ECO:0007669"/>
    <property type="project" value="InterPro"/>
</dbReference>
<dbReference type="InterPro" id="IPR005467">
    <property type="entry name" value="His_kinase_dom"/>
</dbReference>
<dbReference type="Pfam" id="PF00072">
    <property type="entry name" value="Response_reg"/>
    <property type="match status" value="1"/>
</dbReference>
<dbReference type="InterPro" id="IPR003018">
    <property type="entry name" value="GAF"/>
</dbReference>
<dbReference type="AlphaFoldDB" id="A0A2P8HJL7"/>
<comment type="catalytic activity">
    <reaction evidence="1">
        <text>ATP + protein L-histidine = ADP + protein N-phospho-L-histidine.</text>
        <dbReference type="EC" id="2.7.13.3"/>
    </reaction>
</comment>
<evidence type="ECO:0000313" key="13">
    <source>
        <dbReference type="Proteomes" id="UP000240971"/>
    </source>
</evidence>
<evidence type="ECO:0000256" key="2">
    <source>
        <dbReference type="ARBA" id="ARBA00012438"/>
    </source>
</evidence>
<dbReference type="FunFam" id="3.30.565.10:FF:000010">
    <property type="entry name" value="Sensor histidine kinase RcsC"/>
    <property type="match status" value="1"/>
</dbReference>
<dbReference type="Pfam" id="PF13426">
    <property type="entry name" value="PAS_9"/>
    <property type="match status" value="1"/>
</dbReference>
<feature type="region of interest" description="Disordered" evidence="8">
    <location>
        <begin position="1"/>
        <end position="25"/>
    </location>
</feature>
<dbReference type="Pfam" id="PF00512">
    <property type="entry name" value="HisKA"/>
    <property type="match status" value="1"/>
</dbReference>
<feature type="domain" description="PAC" evidence="11">
    <location>
        <begin position="422"/>
        <end position="474"/>
    </location>
</feature>
<evidence type="ECO:0000256" key="1">
    <source>
        <dbReference type="ARBA" id="ARBA00000085"/>
    </source>
</evidence>
<dbReference type="EMBL" id="PYAW01000003">
    <property type="protein sequence ID" value="PSL46416.1"/>
    <property type="molecule type" value="Genomic_DNA"/>
</dbReference>
<dbReference type="Gene3D" id="2.10.70.100">
    <property type="match status" value="1"/>
</dbReference>
<dbReference type="Gene3D" id="1.10.287.130">
    <property type="match status" value="1"/>
</dbReference>
<dbReference type="InterPro" id="IPR000700">
    <property type="entry name" value="PAS-assoc_C"/>
</dbReference>
<gene>
    <name evidence="12" type="ORF">CLV51_103394</name>
</gene>
<dbReference type="SMART" id="SM00388">
    <property type="entry name" value="HisKA"/>
    <property type="match status" value="1"/>
</dbReference>
<dbReference type="EC" id="2.7.13.3" evidence="2"/>
<dbReference type="InterPro" id="IPR035965">
    <property type="entry name" value="PAS-like_dom_sf"/>
</dbReference>
<protein>
    <recommendedName>
        <fullName evidence="2">histidine kinase</fullName>
        <ecNumber evidence="2">2.7.13.3</ecNumber>
    </recommendedName>
</protein>
<evidence type="ECO:0000256" key="4">
    <source>
        <dbReference type="ARBA" id="ARBA00022679"/>
    </source>
</evidence>
<organism evidence="12 13">
    <name type="scientific">Chitinophaga niastensis</name>
    <dbReference type="NCBI Taxonomy" id="536980"/>
    <lineage>
        <taxon>Bacteria</taxon>
        <taxon>Pseudomonadati</taxon>
        <taxon>Bacteroidota</taxon>
        <taxon>Chitinophagia</taxon>
        <taxon>Chitinophagales</taxon>
        <taxon>Chitinophagaceae</taxon>
        <taxon>Chitinophaga</taxon>
    </lineage>
</organism>
<dbReference type="Gene3D" id="3.30.565.10">
    <property type="entry name" value="Histidine kinase-like ATPase, C-terminal domain"/>
    <property type="match status" value="1"/>
</dbReference>
<dbReference type="CDD" id="cd17546">
    <property type="entry name" value="REC_hyHK_CKI1_RcsC-like"/>
    <property type="match status" value="1"/>
</dbReference>
<dbReference type="Pfam" id="PF08447">
    <property type="entry name" value="PAS_3"/>
    <property type="match status" value="1"/>
</dbReference>
<evidence type="ECO:0000256" key="6">
    <source>
        <dbReference type="ARBA" id="ARBA00023012"/>
    </source>
</evidence>
<feature type="domain" description="Histidine kinase" evidence="9">
    <location>
        <begin position="492"/>
        <end position="712"/>
    </location>
</feature>
<dbReference type="PANTHER" id="PTHR45339">
    <property type="entry name" value="HYBRID SIGNAL TRANSDUCTION HISTIDINE KINASE J"/>
    <property type="match status" value="1"/>
</dbReference>
<evidence type="ECO:0000256" key="7">
    <source>
        <dbReference type="PROSITE-ProRule" id="PRU00169"/>
    </source>
</evidence>
<feature type="modified residue" description="4-aspartylphosphate" evidence="7">
    <location>
        <position position="784"/>
    </location>
</feature>
<evidence type="ECO:0000259" key="10">
    <source>
        <dbReference type="PROSITE" id="PS50110"/>
    </source>
</evidence>
<keyword evidence="6" id="KW-0902">Two-component regulatory system</keyword>
<dbReference type="Pfam" id="PF02518">
    <property type="entry name" value="HATPase_c"/>
    <property type="match status" value="1"/>
</dbReference>
<dbReference type="InterPro" id="IPR004358">
    <property type="entry name" value="Sig_transdc_His_kin-like_C"/>
</dbReference>
<evidence type="ECO:0000313" key="12">
    <source>
        <dbReference type="EMBL" id="PSL46416.1"/>
    </source>
</evidence>
<dbReference type="CDD" id="cd00082">
    <property type="entry name" value="HisKA"/>
    <property type="match status" value="1"/>
</dbReference>
<keyword evidence="13" id="KW-1185">Reference proteome</keyword>
<dbReference type="InterPro" id="IPR003594">
    <property type="entry name" value="HATPase_dom"/>
</dbReference>
<keyword evidence="5" id="KW-0418">Kinase</keyword>
<dbReference type="InterPro" id="IPR003661">
    <property type="entry name" value="HisK_dim/P_dom"/>
</dbReference>
<dbReference type="PROSITE" id="PS50113">
    <property type="entry name" value="PAC"/>
    <property type="match status" value="1"/>
</dbReference>
<evidence type="ECO:0000259" key="11">
    <source>
        <dbReference type="PROSITE" id="PS50113"/>
    </source>
</evidence>
<comment type="caution">
    <text evidence="12">The sequence shown here is derived from an EMBL/GenBank/DDBJ whole genome shotgun (WGS) entry which is preliminary data.</text>
</comment>
<dbReference type="SUPFAM" id="SSF52172">
    <property type="entry name" value="CheY-like"/>
    <property type="match status" value="1"/>
</dbReference>
<dbReference type="NCBIfam" id="TIGR00229">
    <property type="entry name" value="sensory_box"/>
    <property type="match status" value="1"/>
</dbReference>
<dbReference type="SUPFAM" id="SSF55781">
    <property type="entry name" value="GAF domain-like"/>
    <property type="match status" value="1"/>
</dbReference>
<dbReference type="Gene3D" id="3.30.450.40">
    <property type="match status" value="1"/>
</dbReference>
<proteinExistence type="predicted"/>
<dbReference type="InterPro" id="IPR029016">
    <property type="entry name" value="GAF-like_dom_sf"/>
</dbReference>
<dbReference type="PROSITE" id="PS50110">
    <property type="entry name" value="RESPONSE_REGULATORY"/>
    <property type="match status" value="1"/>
</dbReference>
<dbReference type="InterPro" id="IPR001610">
    <property type="entry name" value="PAC"/>
</dbReference>
<dbReference type="SUPFAM" id="SSF55785">
    <property type="entry name" value="PYP-like sensor domain (PAS domain)"/>
    <property type="match status" value="2"/>
</dbReference>
<dbReference type="Pfam" id="PF13185">
    <property type="entry name" value="GAF_2"/>
    <property type="match status" value="1"/>
</dbReference>
<dbReference type="RefSeq" id="WP_106529200.1">
    <property type="nucleotide sequence ID" value="NZ_PYAW01000003.1"/>
</dbReference>
<dbReference type="PROSITE" id="PS50109">
    <property type="entry name" value="HIS_KIN"/>
    <property type="match status" value="1"/>
</dbReference>
<dbReference type="SUPFAM" id="SSF47384">
    <property type="entry name" value="Homodimeric domain of signal transducing histidine kinase"/>
    <property type="match status" value="1"/>
</dbReference>
<dbReference type="InterPro" id="IPR036097">
    <property type="entry name" value="HisK_dim/P_sf"/>
</dbReference>
<evidence type="ECO:0000256" key="5">
    <source>
        <dbReference type="ARBA" id="ARBA00022777"/>
    </source>
</evidence>
<keyword evidence="3 7" id="KW-0597">Phosphoprotein</keyword>